<name>A0A5B7GP87_PORTR</name>
<gene>
    <name evidence="1" type="ORF">E2C01_053365</name>
</gene>
<proteinExistence type="predicted"/>
<organism evidence="1 2">
    <name type="scientific">Portunus trituberculatus</name>
    <name type="common">Swimming crab</name>
    <name type="synonym">Neptunus trituberculatus</name>
    <dbReference type="NCBI Taxonomy" id="210409"/>
    <lineage>
        <taxon>Eukaryota</taxon>
        <taxon>Metazoa</taxon>
        <taxon>Ecdysozoa</taxon>
        <taxon>Arthropoda</taxon>
        <taxon>Crustacea</taxon>
        <taxon>Multicrustacea</taxon>
        <taxon>Malacostraca</taxon>
        <taxon>Eumalacostraca</taxon>
        <taxon>Eucarida</taxon>
        <taxon>Decapoda</taxon>
        <taxon>Pleocyemata</taxon>
        <taxon>Brachyura</taxon>
        <taxon>Eubrachyura</taxon>
        <taxon>Portunoidea</taxon>
        <taxon>Portunidae</taxon>
        <taxon>Portuninae</taxon>
        <taxon>Portunus</taxon>
    </lineage>
</organism>
<evidence type="ECO:0000313" key="1">
    <source>
        <dbReference type="EMBL" id="MPC59346.1"/>
    </source>
</evidence>
<comment type="caution">
    <text evidence="1">The sequence shown here is derived from an EMBL/GenBank/DDBJ whole genome shotgun (WGS) entry which is preliminary data.</text>
</comment>
<sequence>MSLATHCLQLHHEEQSATHRTEVFKTRLELRHHYSEYYWLWRQRLASLTLLSSPESLVS</sequence>
<dbReference type="Proteomes" id="UP000324222">
    <property type="component" value="Unassembled WGS sequence"/>
</dbReference>
<dbReference type="AlphaFoldDB" id="A0A5B7GP87"/>
<evidence type="ECO:0000313" key="2">
    <source>
        <dbReference type="Proteomes" id="UP000324222"/>
    </source>
</evidence>
<accession>A0A5B7GP87</accession>
<dbReference type="EMBL" id="VSRR010016481">
    <property type="protein sequence ID" value="MPC59346.1"/>
    <property type="molecule type" value="Genomic_DNA"/>
</dbReference>
<reference evidence="1 2" key="1">
    <citation type="submission" date="2019-05" db="EMBL/GenBank/DDBJ databases">
        <title>Another draft genome of Portunus trituberculatus and its Hox gene families provides insights of decapod evolution.</title>
        <authorList>
            <person name="Jeong J.-H."/>
            <person name="Song I."/>
            <person name="Kim S."/>
            <person name="Choi T."/>
            <person name="Kim D."/>
            <person name="Ryu S."/>
            <person name="Kim W."/>
        </authorList>
    </citation>
    <scope>NUCLEOTIDE SEQUENCE [LARGE SCALE GENOMIC DNA]</scope>
    <source>
        <tissue evidence="1">Muscle</tissue>
    </source>
</reference>
<keyword evidence="2" id="KW-1185">Reference proteome</keyword>
<protein>
    <submittedName>
        <fullName evidence="1">Uncharacterized protein</fullName>
    </submittedName>
</protein>